<dbReference type="Proteomes" id="UP000092460">
    <property type="component" value="Unassembled WGS sequence"/>
</dbReference>
<reference evidence="3" key="2">
    <citation type="submission" date="2020-05" db="UniProtKB">
        <authorList>
            <consortium name="EnsemblMetazoa"/>
        </authorList>
    </citation>
    <scope>IDENTIFICATION</scope>
    <source>
        <strain evidence="3">IAEA</strain>
    </source>
</reference>
<dbReference type="EMBL" id="JXJN01015379">
    <property type="status" value="NOT_ANNOTATED_CDS"/>
    <property type="molecule type" value="Genomic_DNA"/>
</dbReference>
<dbReference type="AlphaFoldDB" id="A0A1B0BJF1"/>
<dbReference type="EnsemblMetazoa" id="GPPI032049-RA">
    <property type="protein sequence ID" value="GPPI032049-PA"/>
    <property type="gene ID" value="GPPI032049"/>
</dbReference>
<keyword evidence="2" id="KW-0460">Magnesium</keyword>
<proteinExistence type="predicted"/>
<evidence type="ECO:0000256" key="1">
    <source>
        <dbReference type="PIRSR" id="PIRSR605002-2"/>
    </source>
</evidence>
<dbReference type="Pfam" id="PF03332">
    <property type="entry name" value="PMM"/>
    <property type="match status" value="1"/>
</dbReference>
<evidence type="ECO:0000256" key="2">
    <source>
        <dbReference type="PIRSR" id="PIRSR605002-3"/>
    </source>
</evidence>
<organism evidence="3 4">
    <name type="scientific">Glossina palpalis gambiensis</name>
    <dbReference type="NCBI Taxonomy" id="67801"/>
    <lineage>
        <taxon>Eukaryota</taxon>
        <taxon>Metazoa</taxon>
        <taxon>Ecdysozoa</taxon>
        <taxon>Arthropoda</taxon>
        <taxon>Hexapoda</taxon>
        <taxon>Insecta</taxon>
        <taxon>Pterygota</taxon>
        <taxon>Neoptera</taxon>
        <taxon>Endopterygota</taxon>
        <taxon>Diptera</taxon>
        <taxon>Brachycera</taxon>
        <taxon>Muscomorpha</taxon>
        <taxon>Hippoboscoidea</taxon>
        <taxon>Glossinidae</taxon>
        <taxon>Glossina</taxon>
    </lineage>
</organism>
<comment type="cofactor">
    <cofactor evidence="2">
        <name>Mg(2+)</name>
        <dbReference type="ChEBI" id="CHEBI:18420"/>
    </cofactor>
</comment>
<feature type="binding site" evidence="2">
    <location>
        <position position="36"/>
    </location>
    <ligand>
        <name>Mg(2+)</name>
        <dbReference type="ChEBI" id="CHEBI:18420"/>
        <label>1</label>
    </ligand>
</feature>
<feature type="binding site" evidence="2">
    <location>
        <position position="48"/>
    </location>
    <ligand>
        <name>Mg(2+)</name>
        <dbReference type="ChEBI" id="CHEBI:18420"/>
        <label>1</label>
    </ligand>
</feature>
<reference evidence="4" key="1">
    <citation type="submission" date="2015-01" db="EMBL/GenBank/DDBJ databases">
        <authorList>
            <person name="Aksoy S."/>
            <person name="Warren W."/>
            <person name="Wilson R.K."/>
        </authorList>
    </citation>
    <scope>NUCLEOTIDE SEQUENCE [LARGE SCALE GENOMIC DNA]</scope>
    <source>
        <strain evidence="4">IAEA</strain>
    </source>
</reference>
<accession>A0A1B0BJF1</accession>
<keyword evidence="4" id="KW-1185">Reference proteome</keyword>
<dbReference type="Gene3D" id="3.40.50.1000">
    <property type="entry name" value="HAD superfamily/HAD-like"/>
    <property type="match status" value="1"/>
</dbReference>
<feature type="binding site" evidence="1">
    <location>
        <position position="13"/>
    </location>
    <ligand>
        <name>alpha-D-mannose 1-phosphate</name>
        <dbReference type="ChEBI" id="CHEBI:58409"/>
    </ligand>
</feature>
<protein>
    <submittedName>
        <fullName evidence="3">Uncharacterized protein</fullName>
    </submittedName>
</protein>
<evidence type="ECO:0000313" key="4">
    <source>
        <dbReference type="Proteomes" id="UP000092460"/>
    </source>
</evidence>
<keyword evidence="2" id="KW-0479">Metal-binding</keyword>
<dbReference type="GO" id="GO:0009298">
    <property type="term" value="P:GDP-mannose biosynthetic process"/>
    <property type="evidence" value="ECO:0007669"/>
    <property type="project" value="InterPro"/>
</dbReference>
<name>A0A1B0BJF1_9MUSC</name>
<dbReference type="InterPro" id="IPR005002">
    <property type="entry name" value="PMM"/>
</dbReference>
<dbReference type="GO" id="GO:0046872">
    <property type="term" value="F:metal ion binding"/>
    <property type="evidence" value="ECO:0007669"/>
    <property type="project" value="UniProtKB-KW"/>
</dbReference>
<dbReference type="InterPro" id="IPR023214">
    <property type="entry name" value="HAD_sf"/>
</dbReference>
<dbReference type="VEuPathDB" id="VectorBase:GPPI032049"/>
<evidence type="ECO:0000313" key="3">
    <source>
        <dbReference type="EnsemblMetazoa" id="GPPI032049-PA"/>
    </source>
</evidence>
<sequence>MFCYIIGGQITCDRGEKSYATTHLDKFENIVFLFDDTSGKGSNDYGVYIYERARGTKVNSLEDAATKVVKESNLDYFFFKCNTREYSQNF</sequence>
<dbReference type="GO" id="GO:0004615">
    <property type="term" value="F:phosphomannomutase activity"/>
    <property type="evidence" value="ECO:0007669"/>
    <property type="project" value="InterPro"/>
</dbReference>